<evidence type="ECO:0000256" key="1">
    <source>
        <dbReference type="SAM" id="MobiDB-lite"/>
    </source>
</evidence>
<keyword evidence="2" id="KW-0812">Transmembrane</keyword>
<dbReference type="Proteomes" id="UP000237755">
    <property type="component" value="Unassembled WGS sequence"/>
</dbReference>
<keyword evidence="2" id="KW-0472">Membrane</keyword>
<feature type="transmembrane region" description="Helical" evidence="2">
    <location>
        <begin position="139"/>
        <end position="166"/>
    </location>
</feature>
<keyword evidence="2" id="KW-1133">Transmembrane helix</keyword>
<feature type="transmembrane region" description="Helical" evidence="2">
    <location>
        <begin position="336"/>
        <end position="359"/>
    </location>
</feature>
<feature type="transmembrane region" description="Helical" evidence="2">
    <location>
        <begin position="236"/>
        <end position="255"/>
    </location>
</feature>
<sequence>MNRITIALLAALEAVIAVAIGLGIALVPLTILWATGSGLSADWTVFWRAAADVWLLGHGVDLTITLPAAFVSALALPGADAAFTVSIALLGFALLTIALGVGAGRRAGHSAHPLQAAAIVVAVFWGLAALIAVSARHPIASPAAATALLLPGLVYAASVITGLALSRRAVLGALGRRLAAAVRSWVDELNPLAVRLIAESLRSGTIAAAVILAAGALLFCLSLFTRYATVIGLYESLQAGALGGIALTLLQLALLPNAVIWSASWVVGPGFAVGAGSSVSPGATVLGPVPGLPLFGALPDGSAGPGFLVLLVPILAGFAVGMLLRQRMTEPKPSAPILVGQGLAAGVVAGVILGMLAWISAGSAGPGRLQEVGPNPWLVAAFAALEVGLPAVLGLYAGAVSVLPSRFGRSAQAKPASEPASEPASGPTA</sequence>
<dbReference type="Pfam" id="PF19877">
    <property type="entry name" value="DUF6350"/>
    <property type="match status" value="1"/>
</dbReference>
<feature type="transmembrane region" description="Helical" evidence="2">
    <location>
        <begin position="379"/>
        <end position="403"/>
    </location>
</feature>
<evidence type="ECO:0008006" key="5">
    <source>
        <dbReference type="Google" id="ProtNLM"/>
    </source>
</evidence>
<evidence type="ECO:0000313" key="4">
    <source>
        <dbReference type="Proteomes" id="UP000237755"/>
    </source>
</evidence>
<dbReference type="EMBL" id="MPZN01000019">
    <property type="protein sequence ID" value="PPL19106.1"/>
    <property type="molecule type" value="Genomic_DNA"/>
</dbReference>
<feature type="transmembrane region" description="Helical" evidence="2">
    <location>
        <begin position="205"/>
        <end position="224"/>
    </location>
</feature>
<feature type="region of interest" description="Disordered" evidence="1">
    <location>
        <begin position="410"/>
        <end position="429"/>
    </location>
</feature>
<accession>A0ABX5AWR5</accession>
<dbReference type="InterPro" id="IPR045931">
    <property type="entry name" value="DUF6350"/>
</dbReference>
<organism evidence="3 4">
    <name type="scientific">Microterricola pindariensis</name>
    <dbReference type="NCBI Taxonomy" id="478010"/>
    <lineage>
        <taxon>Bacteria</taxon>
        <taxon>Bacillati</taxon>
        <taxon>Actinomycetota</taxon>
        <taxon>Actinomycetes</taxon>
        <taxon>Micrococcales</taxon>
        <taxon>Microbacteriaceae</taxon>
        <taxon>Microterricola</taxon>
    </lineage>
</organism>
<feature type="transmembrane region" description="Helical" evidence="2">
    <location>
        <begin position="114"/>
        <end position="133"/>
    </location>
</feature>
<proteinExistence type="predicted"/>
<feature type="transmembrane region" description="Helical" evidence="2">
    <location>
        <begin position="6"/>
        <end position="32"/>
    </location>
</feature>
<evidence type="ECO:0000313" key="3">
    <source>
        <dbReference type="EMBL" id="PPL19106.1"/>
    </source>
</evidence>
<dbReference type="RefSeq" id="WP_193953531.1">
    <property type="nucleotide sequence ID" value="NZ_MPZN01000019.1"/>
</dbReference>
<comment type="caution">
    <text evidence="3">The sequence shown here is derived from an EMBL/GenBank/DDBJ whole genome shotgun (WGS) entry which is preliminary data.</text>
</comment>
<feature type="transmembrane region" description="Helical" evidence="2">
    <location>
        <begin position="81"/>
        <end position="102"/>
    </location>
</feature>
<feature type="transmembrane region" description="Helical" evidence="2">
    <location>
        <begin position="53"/>
        <end position="75"/>
    </location>
</feature>
<feature type="transmembrane region" description="Helical" evidence="2">
    <location>
        <begin position="303"/>
        <end position="324"/>
    </location>
</feature>
<keyword evidence="4" id="KW-1185">Reference proteome</keyword>
<gene>
    <name evidence="3" type="ORF">GY24_07580</name>
</gene>
<evidence type="ECO:0000256" key="2">
    <source>
        <dbReference type="SAM" id="Phobius"/>
    </source>
</evidence>
<protein>
    <recommendedName>
        <fullName evidence="5">Integral membrane protein</fullName>
    </recommendedName>
</protein>
<name>A0ABX5AWR5_9MICO</name>
<reference evidence="3 4" key="1">
    <citation type="journal article" date="2008" name="Int. J. Syst. Evol. Microbiol.">
        <title>Leifsonia pindariensis sp. nov., isolated from the Pindari glacier of the Indian Himalayas, and emended description of the genus Leifsonia.</title>
        <authorList>
            <person name="Reddy G.S."/>
            <person name="Prabagaran S.R."/>
            <person name="Shivaji S."/>
        </authorList>
    </citation>
    <scope>NUCLEOTIDE SEQUENCE [LARGE SCALE GENOMIC DNA]</scope>
    <source>
        <strain evidence="3 4">PON 10</strain>
    </source>
</reference>